<dbReference type="Gene3D" id="3.40.50.300">
    <property type="entry name" value="P-loop containing nucleotide triphosphate hydrolases"/>
    <property type="match status" value="1"/>
</dbReference>
<protein>
    <submittedName>
        <fullName evidence="12">Uncharacterized protein</fullName>
    </submittedName>
</protein>
<feature type="transmembrane region" description="Helical" evidence="8">
    <location>
        <begin position="331"/>
        <end position="355"/>
    </location>
</feature>
<dbReference type="AlphaFoldDB" id="A0AA88DP21"/>
<dbReference type="EMBL" id="BTGU01000082">
    <property type="protein sequence ID" value="GMN58922.1"/>
    <property type="molecule type" value="Genomic_DNA"/>
</dbReference>
<evidence type="ECO:0000259" key="10">
    <source>
        <dbReference type="Pfam" id="PF01061"/>
    </source>
</evidence>
<sequence length="640" mass="71991">MTTLTVGEAVNYSAQLQLPDSMSASEKKERANATIREMGLQDALNTRIGGWGAKGLSGGQKRRVSICIEILTWPKLLFLDEPTSGLDSAASYYVMSRIARLGRSDGARRTIVASIHQPSSEVFQLFDSLCLLSNGKTVYFGPASEANEFFASCGFPCPTLQNPSDHFLKTINKDFEQDIEGGILGAGPTVEEAIDTLIKSYEASEGYEQVRKQVAEICKQGYGAILEKKRSHASFITQCIVLTRRSFKNMYRDLGYYWLRLLIYIGLSLGLGTIYYKIGHDYGSIQARGSLIMFISTFLTFMTIGGFPSFVEDMKVFERERLNGHYSATSFVISNTLSAQPYLLFISAFSGALAYYMPGLRKDFGHFFYYVLILYACMMLVESLMMIVASLVPNYLMGIITGAGIQGIMMLGGGFFRLPQDLPKAFWKYPLYYVAFHRYAYEGLFKNEFSGSVFPNGEVGGGGDILTGEEILREKWGVDLSYSKWGDLAFLLGMVVLYRVLFLMIIKATEKFKSISASCAMARRKQQETQIVDNFIGLGYLRRSQRLLVENLTTEVQELRSTNAESQRRLLEMEAENQKRMSELEAENQKRMSEMEAQMKRQDELIQQLLHHQLNSPSNHPAYFSQRQDGSPLPLPAPET</sequence>
<evidence type="ECO:0000256" key="7">
    <source>
        <dbReference type="SAM" id="MobiDB-lite"/>
    </source>
</evidence>
<keyword evidence="3" id="KW-0813">Transport</keyword>
<proteinExistence type="inferred from homology"/>
<keyword evidence="5 8" id="KW-1133">Transmembrane helix</keyword>
<feature type="domain" description="ABC transporter" evidence="9">
    <location>
        <begin position="14"/>
        <end position="84"/>
    </location>
</feature>
<evidence type="ECO:0000259" key="11">
    <source>
        <dbReference type="Pfam" id="PF19055"/>
    </source>
</evidence>
<evidence type="ECO:0000256" key="8">
    <source>
        <dbReference type="SAM" id="Phobius"/>
    </source>
</evidence>
<evidence type="ECO:0000256" key="6">
    <source>
        <dbReference type="ARBA" id="ARBA00023136"/>
    </source>
</evidence>
<keyword evidence="6 8" id="KW-0472">Membrane</keyword>
<dbReference type="GO" id="GO:0005524">
    <property type="term" value="F:ATP binding"/>
    <property type="evidence" value="ECO:0007669"/>
    <property type="project" value="InterPro"/>
</dbReference>
<dbReference type="SUPFAM" id="SSF52540">
    <property type="entry name" value="P-loop containing nucleoside triphosphate hydrolases"/>
    <property type="match status" value="1"/>
</dbReference>
<dbReference type="InterPro" id="IPR052215">
    <property type="entry name" value="Plant_ABCG"/>
</dbReference>
<dbReference type="Pfam" id="PF00005">
    <property type="entry name" value="ABC_tran"/>
    <property type="match status" value="1"/>
</dbReference>
<evidence type="ECO:0000256" key="1">
    <source>
        <dbReference type="ARBA" id="ARBA00004141"/>
    </source>
</evidence>
<dbReference type="Pfam" id="PF19055">
    <property type="entry name" value="ABC2_membrane_7"/>
    <property type="match status" value="1"/>
</dbReference>
<feature type="region of interest" description="Disordered" evidence="7">
    <location>
        <begin position="576"/>
        <end position="640"/>
    </location>
</feature>
<dbReference type="InterPro" id="IPR043926">
    <property type="entry name" value="ABCG_dom"/>
</dbReference>
<comment type="subcellular location">
    <subcellularLocation>
        <location evidence="1">Membrane</location>
        <topology evidence="1">Multi-pass membrane protein</topology>
    </subcellularLocation>
</comment>
<dbReference type="InterPro" id="IPR013525">
    <property type="entry name" value="ABC2_TM"/>
</dbReference>
<evidence type="ECO:0000256" key="4">
    <source>
        <dbReference type="ARBA" id="ARBA00022692"/>
    </source>
</evidence>
<evidence type="ECO:0000256" key="2">
    <source>
        <dbReference type="ARBA" id="ARBA00005814"/>
    </source>
</evidence>
<dbReference type="PANTHER" id="PTHR48042:SF14">
    <property type="entry name" value="WHITE-BROWN-COMPLEX ABC TRANSPORTER FAMILY PROTEIN"/>
    <property type="match status" value="1"/>
</dbReference>
<dbReference type="PANTHER" id="PTHR48042">
    <property type="entry name" value="ABC TRANSPORTER G FAMILY MEMBER 11"/>
    <property type="match status" value="1"/>
</dbReference>
<dbReference type="GO" id="GO:0016887">
    <property type="term" value="F:ATP hydrolysis activity"/>
    <property type="evidence" value="ECO:0007669"/>
    <property type="project" value="InterPro"/>
</dbReference>
<organism evidence="12 13">
    <name type="scientific">Ficus carica</name>
    <name type="common">Common fig</name>
    <dbReference type="NCBI Taxonomy" id="3494"/>
    <lineage>
        <taxon>Eukaryota</taxon>
        <taxon>Viridiplantae</taxon>
        <taxon>Streptophyta</taxon>
        <taxon>Embryophyta</taxon>
        <taxon>Tracheophyta</taxon>
        <taxon>Spermatophyta</taxon>
        <taxon>Magnoliopsida</taxon>
        <taxon>eudicotyledons</taxon>
        <taxon>Gunneridae</taxon>
        <taxon>Pentapetalae</taxon>
        <taxon>rosids</taxon>
        <taxon>fabids</taxon>
        <taxon>Rosales</taxon>
        <taxon>Moraceae</taxon>
        <taxon>Ficeae</taxon>
        <taxon>Ficus</taxon>
    </lineage>
</organism>
<feature type="transmembrane region" description="Helical" evidence="8">
    <location>
        <begin position="257"/>
        <end position="278"/>
    </location>
</feature>
<feature type="compositionally biased region" description="Basic and acidic residues" evidence="7">
    <location>
        <begin position="576"/>
        <end position="604"/>
    </location>
</feature>
<dbReference type="GO" id="GO:0016020">
    <property type="term" value="C:membrane"/>
    <property type="evidence" value="ECO:0007669"/>
    <property type="project" value="UniProtKB-SubCell"/>
</dbReference>
<gene>
    <name evidence="12" type="ORF">TIFTF001_028016</name>
</gene>
<name>A0AA88DP21_FICCA</name>
<feature type="domain" description="ABC transporter family G" evidence="11">
    <location>
        <begin position="116"/>
        <end position="170"/>
    </location>
</feature>
<dbReference type="GO" id="GO:0140359">
    <property type="term" value="F:ABC-type transporter activity"/>
    <property type="evidence" value="ECO:0007669"/>
    <property type="project" value="InterPro"/>
</dbReference>
<reference evidence="12" key="1">
    <citation type="submission" date="2023-07" db="EMBL/GenBank/DDBJ databases">
        <title>draft genome sequence of fig (Ficus carica).</title>
        <authorList>
            <person name="Takahashi T."/>
            <person name="Nishimura K."/>
        </authorList>
    </citation>
    <scope>NUCLEOTIDE SEQUENCE</scope>
</reference>
<dbReference type="InterPro" id="IPR003439">
    <property type="entry name" value="ABC_transporter-like_ATP-bd"/>
</dbReference>
<feature type="transmembrane region" description="Helical" evidence="8">
    <location>
        <begin position="395"/>
        <end position="418"/>
    </location>
</feature>
<feature type="domain" description="ABC-2 type transporter transmembrane" evidence="10">
    <location>
        <begin position="237"/>
        <end position="449"/>
    </location>
</feature>
<feature type="compositionally biased region" description="Polar residues" evidence="7">
    <location>
        <begin position="613"/>
        <end position="629"/>
    </location>
</feature>
<evidence type="ECO:0000256" key="3">
    <source>
        <dbReference type="ARBA" id="ARBA00022448"/>
    </source>
</evidence>
<keyword evidence="13" id="KW-1185">Reference proteome</keyword>
<dbReference type="Proteomes" id="UP001187192">
    <property type="component" value="Unassembled WGS sequence"/>
</dbReference>
<dbReference type="InterPro" id="IPR027417">
    <property type="entry name" value="P-loop_NTPase"/>
</dbReference>
<dbReference type="Gramene" id="FCD_00028298-RA">
    <property type="protein sequence ID" value="FCD_00028298-RA:cds"/>
    <property type="gene ID" value="FCD_00028298"/>
</dbReference>
<feature type="transmembrane region" description="Helical" evidence="8">
    <location>
        <begin position="488"/>
        <end position="506"/>
    </location>
</feature>
<comment type="caution">
    <text evidence="12">The sequence shown here is derived from an EMBL/GenBank/DDBJ whole genome shotgun (WGS) entry which is preliminary data.</text>
</comment>
<dbReference type="Pfam" id="PF01061">
    <property type="entry name" value="ABC2_membrane"/>
    <property type="match status" value="1"/>
</dbReference>
<comment type="similarity">
    <text evidence="2">Belongs to the ABC transporter superfamily. ABCG family. Eye pigment precursor importer (TC 3.A.1.204) subfamily.</text>
</comment>
<evidence type="ECO:0000256" key="5">
    <source>
        <dbReference type="ARBA" id="ARBA00022989"/>
    </source>
</evidence>
<feature type="transmembrane region" description="Helical" evidence="8">
    <location>
        <begin position="290"/>
        <end position="311"/>
    </location>
</feature>
<keyword evidence="4 8" id="KW-0812">Transmembrane</keyword>
<evidence type="ECO:0000259" key="9">
    <source>
        <dbReference type="Pfam" id="PF00005"/>
    </source>
</evidence>
<accession>A0AA88DP21</accession>
<feature type="transmembrane region" description="Helical" evidence="8">
    <location>
        <begin position="367"/>
        <end position="389"/>
    </location>
</feature>
<evidence type="ECO:0000313" key="13">
    <source>
        <dbReference type="Proteomes" id="UP001187192"/>
    </source>
</evidence>
<evidence type="ECO:0000313" key="12">
    <source>
        <dbReference type="EMBL" id="GMN58922.1"/>
    </source>
</evidence>